<evidence type="ECO:0008006" key="4">
    <source>
        <dbReference type="Google" id="ProtNLM"/>
    </source>
</evidence>
<proteinExistence type="predicted"/>
<evidence type="ECO:0000313" key="2">
    <source>
        <dbReference type="EMBL" id="RKI16763.1"/>
    </source>
</evidence>
<organism evidence="2 3">
    <name type="scientific">Corallococcus praedator</name>
    <dbReference type="NCBI Taxonomy" id="2316724"/>
    <lineage>
        <taxon>Bacteria</taxon>
        <taxon>Pseudomonadati</taxon>
        <taxon>Myxococcota</taxon>
        <taxon>Myxococcia</taxon>
        <taxon>Myxococcales</taxon>
        <taxon>Cystobacterineae</taxon>
        <taxon>Myxococcaceae</taxon>
        <taxon>Corallococcus</taxon>
    </lineage>
</organism>
<name>A0ABX9QQK8_9BACT</name>
<dbReference type="InterPro" id="IPR036034">
    <property type="entry name" value="PDZ_sf"/>
</dbReference>
<dbReference type="Gene3D" id="2.30.42.10">
    <property type="match status" value="1"/>
</dbReference>
<accession>A0ABX9QQK8</accession>
<gene>
    <name evidence="2" type="ORF">D7Y13_02155</name>
</gene>
<keyword evidence="1" id="KW-0732">Signal</keyword>
<feature type="signal peptide" evidence="1">
    <location>
        <begin position="1"/>
        <end position="17"/>
    </location>
</feature>
<evidence type="ECO:0000313" key="3">
    <source>
        <dbReference type="Proteomes" id="UP000278907"/>
    </source>
</evidence>
<evidence type="ECO:0000256" key="1">
    <source>
        <dbReference type="SAM" id="SignalP"/>
    </source>
</evidence>
<protein>
    <recommendedName>
        <fullName evidence="4">PDZ domain-containing protein</fullName>
    </recommendedName>
</protein>
<sequence length="477" mass="52763">MFLASLLSVFTGAWLLAATPFTVTVKSAGYSARSDGETVTVTQVVKKGLADTAGLQTGMTLVRIITPIRRFTSRAPLPQLTQDELLDALTPPPGELLQLTVASKDPKKRGPGSVFLQSREPVPDNMFPVVPLPKEKLERLTMLQMNYYFARLAQAAEAEKNKPTLEAEQETRAYVVKGQLEGMMGGGFTPLQAHARLILKADCHSPLEKVELSGGAGFQALTLRPDSANQAYKRFVVDLPLWSVRDVVQGCASPRPPFERTLSVGMSCQGKPVLKRDVPVKLTVHCEEPLPGEVTYGRQVLYLVDPWEFLVGDTKPLLARVSLDKLIPRPAEATLVELDAAGKVSRRHASLPTDSHEQELKLTLDTKEARTARLAVEVRFADGSHWMSAPETREILSQEQVDARTRRVVEARAKLDAFEKRFFEKFDDPCKDLPATMKWLQAQTDLEYASAEKDGHSFSYKVKGALAPLAFSCHSWK</sequence>
<keyword evidence="3" id="KW-1185">Reference proteome</keyword>
<reference evidence="2 3" key="1">
    <citation type="submission" date="2018-09" db="EMBL/GenBank/DDBJ databases">
        <authorList>
            <person name="Livingstone P.G."/>
            <person name="Whitworth D.E."/>
        </authorList>
    </citation>
    <scope>NUCLEOTIDE SEQUENCE [LARGE SCALE GENOMIC DNA]</scope>
    <source>
        <strain evidence="2 3">CA031B</strain>
    </source>
</reference>
<feature type="chain" id="PRO_5046092029" description="PDZ domain-containing protein" evidence="1">
    <location>
        <begin position="18"/>
        <end position="477"/>
    </location>
</feature>
<dbReference type="RefSeq" id="WP_120582568.1">
    <property type="nucleotide sequence ID" value="NZ_RAWI01000007.1"/>
</dbReference>
<dbReference type="EMBL" id="RAWI01000007">
    <property type="protein sequence ID" value="RKI16763.1"/>
    <property type="molecule type" value="Genomic_DNA"/>
</dbReference>
<comment type="caution">
    <text evidence="2">The sequence shown here is derived from an EMBL/GenBank/DDBJ whole genome shotgun (WGS) entry which is preliminary data.</text>
</comment>
<dbReference type="Proteomes" id="UP000278907">
    <property type="component" value="Unassembled WGS sequence"/>
</dbReference>